<keyword evidence="3 10" id="KW-0328">Glycosyltransferase</keyword>
<protein>
    <recommendedName>
        <fullName evidence="10">Hexosyltransferase</fullName>
        <ecNumber evidence="10">2.4.1.-</ecNumber>
    </recommendedName>
</protein>
<dbReference type="PANTHER" id="PTHR11214:SF349">
    <property type="entry name" value="BETA-1,3-GALACTOSYLTRANSFERASE BRN"/>
    <property type="match status" value="1"/>
</dbReference>
<evidence type="ECO:0000256" key="7">
    <source>
        <dbReference type="ARBA" id="ARBA00022989"/>
    </source>
</evidence>
<dbReference type="AlphaFoldDB" id="A0A1I7WPQ9"/>
<reference evidence="12" key="1">
    <citation type="submission" date="2016-11" db="UniProtKB">
        <authorList>
            <consortium name="WormBaseParasite"/>
        </authorList>
    </citation>
    <scope>IDENTIFICATION</scope>
</reference>
<dbReference type="Gene3D" id="3.90.550.50">
    <property type="match status" value="1"/>
</dbReference>
<comment type="caution">
    <text evidence="10">Lacks conserved residue(s) required for the propagation of feature annotation.</text>
</comment>
<comment type="similarity">
    <text evidence="2 10">Belongs to the glycosyltransferase 31 family.</text>
</comment>
<sequence length="302" mass="36061">MLTHKIVNIIRQNILWLFLILFICLSGFLDHLFETSFDHFQWPLYNVDVLAETRRYLAKEPVNSVLINDWQLLHRLVEPHWTCIKNKNSNTLLIIVKSAVQHIRRREAIRNTWGQLVNMDGFEIRTIFVVGRFTDKRVEIEVRKEAEVHNDILIADMLDTYRNNTIKFLFSIGYAFRPVKNCPPADFVFLIDDDYMVSIYNIIRLLEDRNPLEQMYEGWMFDSTPFRFRLHKHSVSIYFYSGIYLDVYLLIWFQVSLADYPFDKYPPYISAGAVLFSQVTIAHFYYAVQFVQLCYIYIYNIT</sequence>
<dbReference type="GO" id="GO:0008194">
    <property type="term" value="F:UDP-glycosyltransferase activity"/>
    <property type="evidence" value="ECO:0007669"/>
    <property type="project" value="TreeGrafter"/>
</dbReference>
<keyword evidence="11" id="KW-1185">Reference proteome</keyword>
<feature type="transmembrane region" description="Helical" evidence="10">
    <location>
        <begin position="237"/>
        <end position="255"/>
    </location>
</feature>
<evidence type="ECO:0000256" key="6">
    <source>
        <dbReference type="ARBA" id="ARBA00022968"/>
    </source>
</evidence>
<dbReference type="PANTHER" id="PTHR11214">
    <property type="entry name" value="BETA-1,3-N-ACETYLGLUCOSAMINYLTRANSFERASE"/>
    <property type="match status" value="1"/>
</dbReference>
<keyword evidence="5 10" id="KW-0812">Transmembrane</keyword>
<keyword evidence="7 10" id="KW-1133">Transmembrane helix</keyword>
<dbReference type="Pfam" id="PF01762">
    <property type="entry name" value="Galactosyl_T"/>
    <property type="match status" value="1"/>
</dbReference>
<evidence type="ECO:0000313" key="11">
    <source>
        <dbReference type="Proteomes" id="UP000095283"/>
    </source>
</evidence>
<dbReference type="EC" id="2.4.1.-" evidence="10"/>
<keyword evidence="8 10" id="KW-0333">Golgi apparatus</keyword>
<evidence type="ECO:0000256" key="5">
    <source>
        <dbReference type="ARBA" id="ARBA00022692"/>
    </source>
</evidence>
<accession>A0A1I7WPQ9</accession>
<evidence type="ECO:0000313" key="12">
    <source>
        <dbReference type="WBParaSite" id="Hba_07064"/>
    </source>
</evidence>
<keyword evidence="4" id="KW-0808">Transferase</keyword>
<evidence type="ECO:0000256" key="3">
    <source>
        <dbReference type="ARBA" id="ARBA00022676"/>
    </source>
</evidence>
<keyword evidence="9 10" id="KW-0472">Membrane</keyword>
<dbReference type="WBParaSite" id="Hba_07064">
    <property type="protein sequence ID" value="Hba_07064"/>
    <property type="gene ID" value="Hba_07064"/>
</dbReference>
<evidence type="ECO:0000256" key="2">
    <source>
        <dbReference type="ARBA" id="ARBA00008661"/>
    </source>
</evidence>
<dbReference type="InterPro" id="IPR002659">
    <property type="entry name" value="Glyco_trans_31"/>
</dbReference>
<keyword evidence="6" id="KW-0735">Signal-anchor</keyword>
<evidence type="ECO:0000256" key="9">
    <source>
        <dbReference type="ARBA" id="ARBA00023136"/>
    </source>
</evidence>
<feature type="transmembrane region" description="Helical" evidence="10">
    <location>
        <begin position="14"/>
        <end position="33"/>
    </location>
</feature>
<dbReference type="GO" id="GO:0000139">
    <property type="term" value="C:Golgi membrane"/>
    <property type="evidence" value="ECO:0007669"/>
    <property type="project" value="UniProtKB-SubCell"/>
</dbReference>
<feature type="transmembrane region" description="Helical" evidence="10">
    <location>
        <begin position="275"/>
        <end position="298"/>
    </location>
</feature>
<dbReference type="GO" id="GO:0006493">
    <property type="term" value="P:protein O-linked glycosylation"/>
    <property type="evidence" value="ECO:0007669"/>
    <property type="project" value="TreeGrafter"/>
</dbReference>
<evidence type="ECO:0000256" key="10">
    <source>
        <dbReference type="RuleBase" id="RU363063"/>
    </source>
</evidence>
<evidence type="ECO:0000256" key="4">
    <source>
        <dbReference type="ARBA" id="ARBA00022679"/>
    </source>
</evidence>
<evidence type="ECO:0000256" key="8">
    <source>
        <dbReference type="ARBA" id="ARBA00023034"/>
    </source>
</evidence>
<organism evidence="11 12">
    <name type="scientific">Heterorhabditis bacteriophora</name>
    <name type="common">Entomopathogenic nematode worm</name>
    <dbReference type="NCBI Taxonomy" id="37862"/>
    <lineage>
        <taxon>Eukaryota</taxon>
        <taxon>Metazoa</taxon>
        <taxon>Ecdysozoa</taxon>
        <taxon>Nematoda</taxon>
        <taxon>Chromadorea</taxon>
        <taxon>Rhabditida</taxon>
        <taxon>Rhabditina</taxon>
        <taxon>Rhabditomorpha</taxon>
        <taxon>Strongyloidea</taxon>
        <taxon>Heterorhabditidae</taxon>
        <taxon>Heterorhabditis</taxon>
    </lineage>
</organism>
<comment type="subcellular location">
    <subcellularLocation>
        <location evidence="1 10">Golgi apparatus membrane</location>
        <topology evidence="1 10">Single-pass type II membrane protein</topology>
    </subcellularLocation>
</comment>
<name>A0A1I7WPQ9_HETBA</name>
<dbReference type="Proteomes" id="UP000095283">
    <property type="component" value="Unplaced"/>
</dbReference>
<evidence type="ECO:0000256" key="1">
    <source>
        <dbReference type="ARBA" id="ARBA00004323"/>
    </source>
</evidence>
<dbReference type="GO" id="GO:0016758">
    <property type="term" value="F:hexosyltransferase activity"/>
    <property type="evidence" value="ECO:0007669"/>
    <property type="project" value="InterPro"/>
</dbReference>
<proteinExistence type="inferred from homology"/>